<dbReference type="EMBL" id="CAFBLT010000003">
    <property type="protein sequence ID" value="CAB4883361.1"/>
    <property type="molecule type" value="Genomic_DNA"/>
</dbReference>
<dbReference type="Pfam" id="PF12697">
    <property type="entry name" value="Abhydrolase_6"/>
    <property type="match status" value="1"/>
</dbReference>
<dbReference type="Gene3D" id="3.40.50.1820">
    <property type="entry name" value="alpha/beta hydrolase"/>
    <property type="match status" value="1"/>
</dbReference>
<dbReference type="GO" id="GO:0016829">
    <property type="term" value="F:lyase activity"/>
    <property type="evidence" value="ECO:0007669"/>
    <property type="project" value="UniProtKB-KW"/>
</dbReference>
<dbReference type="AlphaFoldDB" id="A0A6J7EME5"/>
<protein>
    <submittedName>
        <fullName evidence="4">Unannotated protein</fullName>
    </submittedName>
</protein>
<feature type="domain" description="AB hydrolase-1" evidence="2">
    <location>
        <begin position="15"/>
        <end position="243"/>
    </location>
</feature>
<evidence type="ECO:0000259" key="2">
    <source>
        <dbReference type="Pfam" id="PF12697"/>
    </source>
</evidence>
<evidence type="ECO:0000256" key="1">
    <source>
        <dbReference type="ARBA" id="ARBA00023239"/>
    </source>
</evidence>
<evidence type="ECO:0000313" key="3">
    <source>
        <dbReference type="EMBL" id="CAB4827010.1"/>
    </source>
</evidence>
<organism evidence="4">
    <name type="scientific">freshwater metagenome</name>
    <dbReference type="NCBI Taxonomy" id="449393"/>
    <lineage>
        <taxon>unclassified sequences</taxon>
        <taxon>metagenomes</taxon>
        <taxon>ecological metagenomes</taxon>
    </lineage>
</organism>
<sequence length="267" mass="28157">MTKLATTSWGSGPRLVICHGFTQTSSSWGAFGRALGSHHTIVAVDLPGHGGSSDIEADVVGAAHDLLDTVGEEPFVLLGYSMGARVAMTAAMMQPRGLRELILIGGTPGILDDEAREQRRVGDEALASELEETEDVGGFLDRWLAQPLFAGLSDDAQDRASRMKNSARGLAMSLRKMGTGTQQSAWGFLDLIDVPTLLLVGELDPKFVSIAHGMHDELSISTLAIAPGVGHACHLEAPEPCASVIEHWLDALHGSASPTANTTPTTN</sequence>
<dbReference type="PANTHER" id="PTHR42916:SF1">
    <property type="entry name" value="PROTEIN PHYLLO, CHLOROPLASTIC"/>
    <property type="match status" value="1"/>
</dbReference>
<accession>A0A6J7EME5</accession>
<gene>
    <name evidence="3" type="ORF">UFOPK3164_00832</name>
    <name evidence="4" type="ORF">UFOPK3427_01750</name>
    <name evidence="5" type="ORF">UFOPK4112_01468</name>
</gene>
<dbReference type="InterPro" id="IPR000073">
    <property type="entry name" value="AB_hydrolase_1"/>
</dbReference>
<keyword evidence="1" id="KW-0456">Lyase</keyword>
<reference evidence="4" key="1">
    <citation type="submission" date="2020-05" db="EMBL/GenBank/DDBJ databases">
        <authorList>
            <person name="Chiriac C."/>
            <person name="Salcher M."/>
            <person name="Ghai R."/>
            <person name="Kavagutti S V."/>
        </authorList>
    </citation>
    <scope>NUCLEOTIDE SEQUENCE</scope>
</reference>
<dbReference type="EMBL" id="CAFABE010000031">
    <property type="protein sequence ID" value="CAB4827010.1"/>
    <property type="molecule type" value="Genomic_DNA"/>
</dbReference>
<dbReference type="InterPro" id="IPR029058">
    <property type="entry name" value="AB_hydrolase_fold"/>
</dbReference>
<dbReference type="EMBL" id="CAFBPM010000017">
    <property type="protein sequence ID" value="CAB5029259.1"/>
    <property type="molecule type" value="Genomic_DNA"/>
</dbReference>
<dbReference type="SUPFAM" id="SSF53474">
    <property type="entry name" value="alpha/beta-Hydrolases"/>
    <property type="match status" value="1"/>
</dbReference>
<dbReference type="PANTHER" id="PTHR42916">
    <property type="entry name" value="2-SUCCINYL-5-ENOLPYRUVYL-6-HYDROXY-3-CYCLOHEXENE-1-CARBOXYLATE SYNTHASE"/>
    <property type="match status" value="1"/>
</dbReference>
<evidence type="ECO:0000313" key="4">
    <source>
        <dbReference type="EMBL" id="CAB4883361.1"/>
    </source>
</evidence>
<proteinExistence type="predicted"/>
<evidence type="ECO:0000313" key="5">
    <source>
        <dbReference type="EMBL" id="CAB5029259.1"/>
    </source>
</evidence>
<name>A0A6J7EME5_9ZZZZ</name>